<organism evidence="1">
    <name type="scientific">Vibrio crassostreae 9CS106</name>
    <dbReference type="NCBI Taxonomy" id="1191300"/>
    <lineage>
        <taxon>Bacteria</taxon>
        <taxon>Pseudomonadati</taxon>
        <taxon>Pseudomonadota</taxon>
        <taxon>Gammaproteobacteria</taxon>
        <taxon>Vibrionales</taxon>
        <taxon>Vibrionaceae</taxon>
        <taxon>Vibrio</taxon>
    </lineage>
</organism>
<name>A0A1B1C3G0_9VIBR</name>
<gene>
    <name evidence="1" type="ORF">A134_23190</name>
</gene>
<dbReference type="EMBL" id="CP016231">
    <property type="protein sequence ID" value="ANP79322.1"/>
    <property type="molecule type" value="Genomic_DNA"/>
</dbReference>
<proteinExistence type="predicted"/>
<protein>
    <submittedName>
        <fullName evidence="1">Uncharacterized protein</fullName>
    </submittedName>
</protein>
<dbReference type="AlphaFoldDB" id="A0A1B1C3G0"/>
<sequence length="99" mass="11565">MLTNLVDRDFTKFKRVSSYLDFVKGKRLVDVAGLVAGDYNRSTIWRMQNEVESGRRFIDVYQDLENNGELVLVEYKILDGDMKLKASLRKKKNEESKND</sequence>
<reference evidence="1" key="2">
    <citation type="submission" date="2016-06" db="EMBL/GenBank/DDBJ databases">
        <title>Adaptive Radiation by Waves of Gene Transfer Leads to Fine-Scale Resource Partitioning in Marine Microbes.</title>
        <authorList>
            <person name="Hehemann J.-H."/>
            <person name="Arevalo P."/>
            <person name="Datta M.S."/>
            <person name="Yu X."/>
            <person name="Corzett C.H."/>
            <person name="Henschel A."/>
            <person name="Preheim S.P."/>
            <person name="Timberlake S."/>
            <person name="Alm E.J."/>
            <person name="Polz M.F."/>
        </authorList>
    </citation>
    <scope>NUCLEOTIDE SEQUENCE</scope>
    <source>
        <strain evidence="1">9CS106</strain>
    </source>
</reference>
<accession>A0A1B1C3G0</accession>
<evidence type="ECO:0000313" key="1">
    <source>
        <dbReference type="EMBL" id="ANP79322.1"/>
    </source>
</evidence>
<reference evidence="1" key="1">
    <citation type="journal article" date="2012" name="Science">
        <title>Ecological populations of bacteria act as socially cohesive units of antibiotic production and resistance.</title>
        <authorList>
            <person name="Cordero O.X."/>
            <person name="Wildschutte H."/>
            <person name="Kirkup B."/>
            <person name="Proehl S."/>
            <person name="Ngo L."/>
            <person name="Hussain F."/>
            <person name="Le Roux F."/>
            <person name="Mincer T."/>
            <person name="Polz M.F."/>
        </authorList>
    </citation>
    <scope>NUCLEOTIDE SEQUENCE</scope>
    <source>
        <strain evidence="1">9CS106</strain>
    </source>
</reference>